<evidence type="ECO:0008006" key="2">
    <source>
        <dbReference type="Google" id="ProtNLM"/>
    </source>
</evidence>
<dbReference type="SUPFAM" id="SSF46565">
    <property type="entry name" value="Chaperone J-domain"/>
    <property type="match status" value="1"/>
</dbReference>
<reference evidence="1" key="1">
    <citation type="submission" date="2020-06" db="EMBL/GenBank/DDBJ databases">
        <title>Unique genomic features of the anaerobic methanotrophic archaea.</title>
        <authorList>
            <person name="Chadwick G.L."/>
            <person name="Skennerton C.T."/>
            <person name="Laso-Perez R."/>
            <person name="Leu A.O."/>
            <person name="Speth D.R."/>
            <person name="Yu H."/>
            <person name="Morgan-Lang C."/>
            <person name="Hatzenpichler R."/>
            <person name="Goudeau D."/>
            <person name="Malmstrom R."/>
            <person name="Brazelton W.J."/>
            <person name="Woyke T."/>
            <person name="Hallam S.J."/>
            <person name="Tyson G.W."/>
            <person name="Wegener G."/>
            <person name="Boetius A."/>
            <person name="Orphan V."/>
        </authorList>
    </citation>
    <scope>NUCLEOTIDE SEQUENCE</scope>
</reference>
<organism evidence="1">
    <name type="scientific">Candidatus Methanophaga sp. ANME-1 ERB7</name>
    <dbReference type="NCBI Taxonomy" id="2759913"/>
    <lineage>
        <taxon>Archaea</taxon>
        <taxon>Methanobacteriati</taxon>
        <taxon>Methanobacteriota</taxon>
        <taxon>Stenosarchaea group</taxon>
        <taxon>Methanomicrobia</taxon>
        <taxon>Candidatus Methanophagales</taxon>
        <taxon>Candidatus Methanophagaceae</taxon>
        <taxon>Candidatus Methanophaga</taxon>
    </lineage>
</organism>
<protein>
    <recommendedName>
        <fullName evidence="2">J domain-containing protein</fullName>
    </recommendedName>
</protein>
<dbReference type="EMBL" id="MT631658">
    <property type="protein sequence ID" value="QNO56512.1"/>
    <property type="molecule type" value="Genomic_DNA"/>
</dbReference>
<dbReference type="InterPro" id="IPR036869">
    <property type="entry name" value="J_dom_sf"/>
</dbReference>
<sequence length="368" mass="43884">MGEEKRAFDEWMDLYLCDDPYWKVPARYMDPSRLDKIYDKIERFEQLYPKWSKDLKSGLPTYYCVLCVSKDASADELKKAYEQKKKCSVYPSEVIDRAYDALSTEKKRSAYNIVLRLFLKISQSLTPNIKREMIDDHDDWLKEEKEYATWEYITEKRGAWLELFHRGAPTFYDVLGLDADTEVLAVKSSAEIERMSSLELEIRKILENPQLRFEYDYMLDYIINEALDDYELEEIEDKRALWTGKDDLYLLLLERFDDLKRYEKIKHEHEDWERYTGDKTFYDLLNIDAASIPVAKREAENSIRGAYRDKERTPEVNLAYSILKNSRLRDDYNWLLKNREWVSVLHEFDIEYDDDAELKAAIGIADAH</sequence>
<name>A0A7G9Z8C8_9EURY</name>
<evidence type="ECO:0000313" key="1">
    <source>
        <dbReference type="EMBL" id="QNO56512.1"/>
    </source>
</evidence>
<gene>
    <name evidence="1" type="ORF">CNIFIPMI_00004</name>
</gene>
<dbReference type="AlphaFoldDB" id="A0A7G9Z8C8"/>
<proteinExistence type="predicted"/>
<accession>A0A7G9Z8C8</accession>